<comment type="caution">
    <text evidence="3">The sequence shown here is derived from an EMBL/GenBank/DDBJ whole genome shotgun (WGS) entry which is preliminary data.</text>
</comment>
<dbReference type="GO" id="GO:0000160">
    <property type="term" value="P:phosphorelay signal transduction system"/>
    <property type="evidence" value="ECO:0007669"/>
    <property type="project" value="InterPro"/>
</dbReference>
<keyword evidence="4" id="KW-1185">Reference proteome</keyword>
<name>A0A6N7XWA5_9FIRM</name>
<dbReference type="RefSeq" id="WP_154440738.1">
    <property type="nucleotide sequence ID" value="NZ_VUNQ01000024.1"/>
</dbReference>
<evidence type="ECO:0000259" key="2">
    <source>
        <dbReference type="PROSITE" id="PS50110"/>
    </source>
</evidence>
<dbReference type="SUPFAM" id="SSF52172">
    <property type="entry name" value="CheY-like"/>
    <property type="match status" value="1"/>
</dbReference>
<dbReference type="Pfam" id="PF08664">
    <property type="entry name" value="YcbB"/>
    <property type="match status" value="1"/>
</dbReference>
<dbReference type="SMART" id="SM00448">
    <property type="entry name" value="REC"/>
    <property type="match status" value="1"/>
</dbReference>
<feature type="modified residue" description="4-aspartylphosphate" evidence="1">
    <location>
        <position position="53"/>
    </location>
</feature>
<reference evidence="3 4" key="1">
    <citation type="submission" date="2019-09" db="EMBL/GenBank/DDBJ databases">
        <title>In-depth cultivation of the pig gut microbiome towards novel bacterial diversity and tailored functional studies.</title>
        <authorList>
            <person name="Wylensek D."/>
            <person name="Hitch T.C.A."/>
            <person name="Clavel T."/>
        </authorList>
    </citation>
    <scope>NUCLEOTIDE SEQUENCE [LARGE SCALE GENOMIC DNA]</scope>
    <source>
        <strain evidence="3 4">WCA3-693-APC-4?</strain>
    </source>
</reference>
<gene>
    <name evidence="3" type="ORF">FYJ83_11455</name>
</gene>
<proteinExistence type="predicted"/>
<dbReference type="InterPro" id="IPR013972">
    <property type="entry name" value="YcbB"/>
</dbReference>
<dbReference type="PROSITE" id="PS50110">
    <property type="entry name" value="RESPONSE_REGULATORY"/>
    <property type="match status" value="1"/>
</dbReference>
<accession>A0A6N7XWA5</accession>
<evidence type="ECO:0000256" key="1">
    <source>
        <dbReference type="PROSITE-ProRule" id="PRU00169"/>
    </source>
</evidence>
<dbReference type="EMBL" id="VUNQ01000024">
    <property type="protein sequence ID" value="MSU02087.1"/>
    <property type="molecule type" value="Genomic_DNA"/>
</dbReference>
<dbReference type="InterPro" id="IPR001789">
    <property type="entry name" value="Sig_transdc_resp-reg_receiver"/>
</dbReference>
<dbReference type="InterPro" id="IPR011006">
    <property type="entry name" value="CheY-like_superfamily"/>
</dbReference>
<dbReference type="Proteomes" id="UP000469523">
    <property type="component" value="Unassembled WGS sequence"/>
</dbReference>
<evidence type="ECO:0000313" key="3">
    <source>
        <dbReference type="EMBL" id="MSU02087.1"/>
    </source>
</evidence>
<feature type="domain" description="Response regulatory" evidence="2">
    <location>
        <begin position="2"/>
        <end position="118"/>
    </location>
</feature>
<protein>
    <submittedName>
        <fullName evidence="3">Response regulator</fullName>
    </submittedName>
</protein>
<evidence type="ECO:0000313" key="4">
    <source>
        <dbReference type="Proteomes" id="UP000469523"/>
    </source>
</evidence>
<sequence length="281" mass="32552">MKIFVLDKNSNDINILKKIIHNNNLGSLVGESRDFNEGLEEIIFSSPDLVVLDHLGDRIDGFQVINEIKRKGIDIKFIMISEFASKKDIEKAYEEGVEYAIYKPINTLEVKTIIEKVKYNIQLEEKIRKIQEIFKETNPHSNSTEEIKNCEQSINIILLKLGIMGEMGSEDLLNVVKFLIYNNIKLNDISIRDICSKFTQNPKIMEQKMRRAINTAMVNIAALGIEDYMNETFMEYSNTLFNFEQIKREMDYIRGKSKDRGTINMKKFLSGICILCENQNN</sequence>
<organism evidence="3 4">
    <name type="scientific">Tissierella pigra</name>
    <dbReference type="NCBI Taxonomy" id="2607614"/>
    <lineage>
        <taxon>Bacteria</taxon>
        <taxon>Bacillati</taxon>
        <taxon>Bacillota</taxon>
        <taxon>Tissierellia</taxon>
        <taxon>Tissierellales</taxon>
        <taxon>Tissierellaceae</taxon>
        <taxon>Tissierella</taxon>
    </lineage>
</organism>
<keyword evidence="1" id="KW-0597">Phosphoprotein</keyword>
<dbReference type="AlphaFoldDB" id="A0A6N7XWA5"/>
<dbReference type="Pfam" id="PF00072">
    <property type="entry name" value="Response_reg"/>
    <property type="match status" value="1"/>
</dbReference>
<dbReference type="Gene3D" id="3.40.50.2300">
    <property type="match status" value="1"/>
</dbReference>